<proteinExistence type="predicted"/>
<feature type="region of interest" description="Disordered" evidence="1">
    <location>
        <begin position="211"/>
        <end position="275"/>
    </location>
</feature>
<dbReference type="EMBL" id="ML014189">
    <property type="protein sequence ID" value="RKP00994.1"/>
    <property type="molecule type" value="Genomic_DNA"/>
</dbReference>
<evidence type="ECO:0000259" key="2">
    <source>
        <dbReference type="PROSITE" id="PS50003"/>
    </source>
</evidence>
<keyword evidence="4" id="KW-1185">Reference proteome</keyword>
<gene>
    <name evidence="3" type="ORF">CXG81DRAFT_19141</name>
</gene>
<reference evidence="4" key="1">
    <citation type="journal article" date="2018" name="Nat. Microbiol.">
        <title>Leveraging single-cell genomics to expand the fungal tree of life.</title>
        <authorList>
            <person name="Ahrendt S.R."/>
            <person name="Quandt C.A."/>
            <person name="Ciobanu D."/>
            <person name="Clum A."/>
            <person name="Salamov A."/>
            <person name="Andreopoulos B."/>
            <person name="Cheng J.F."/>
            <person name="Woyke T."/>
            <person name="Pelin A."/>
            <person name="Henrissat B."/>
            <person name="Reynolds N.K."/>
            <person name="Benny G.L."/>
            <person name="Smith M.E."/>
            <person name="James T.Y."/>
            <person name="Grigoriev I.V."/>
        </authorList>
    </citation>
    <scope>NUCLEOTIDE SEQUENCE [LARGE SCALE GENOMIC DNA]</scope>
    <source>
        <strain evidence="4">ATCC 52028</strain>
    </source>
</reference>
<protein>
    <recommendedName>
        <fullName evidence="2">PH domain-containing protein</fullName>
    </recommendedName>
</protein>
<evidence type="ECO:0000313" key="4">
    <source>
        <dbReference type="Proteomes" id="UP000274922"/>
    </source>
</evidence>
<evidence type="ECO:0000256" key="1">
    <source>
        <dbReference type="SAM" id="MobiDB-lite"/>
    </source>
</evidence>
<organism evidence="3 4">
    <name type="scientific">Caulochytrium protostelioides</name>
    <dbReference type="NCBI Taxonomy" id="1555241"/>
    <lineage>
        <taxon>Eukaryota</taxon>
        <taxon>Fungi</taxon>
        <taxon>Fungi incertae sedis</taxon>
        <taxon>Chytridiomycota</taxon>
        <taxon>Chytridiomycota incertae sedis</taxon>
        <taxon>Chytridiomycetes</taxon>
        <taxon>Caulochytriales</taxon>
        <taxon>Caulochytriaceae</taxon>
        <taxon>Caulochytrium</taxon>
    </lineage>
</organism>
<feature type="compositionally biased region" description="Low complexity" evidence="1">
    <location>
        <begin position="261"/>
        <end position="271"/>
    </location>
</feature>
<feature type="region of interest" description="Disordered" evidence="1">
    <location>
        <begin position="307"/>
        <end position="382"/>
    </location>
</feature>
<dbReference type="AlphaFoldDB" id="A0A4P9X702"/>
<sequence>MAARGEAARSPTPMARAILKVSCVHLQPQSGARPIKRRMMLVMPASIADIEAVYDEVMSLVTVDPDADVDVDAGTDARADADAGVDAAAACNVELMGHLSHAAVRAHALLIVMPMTPVRGLVEPLFYIHFDAVAAIADEVALEAACHFSIRLRTRTPDLNFAATTSTDYQSWMAALWTATNLTAPSPYLTEADGDGVSLAEEEPAESLDLGASEHASEVGAPPPANDRGPVRITRPWRAAATTSRATPLVSAMKPPGTSHPLAPAAEPAPLGRVNTTSSNWSRLQRAYGPISEDPDYDPETEEIAYEPVSTEDAEALHVPGAKRDMGGQGRGQGQVDDEAEAPGNGGRGRPFRPTLDARGSRNAVHSGTRRPHRVTYQDEYE</sequence>
<dbReference type="InterPro" id="IPR001849">
    <property type="entry name" value="PH_domain"/>
</dbReference>
<name>A0A4P9X702_9FUNG</name>
<evidence type="ECO:0000313" key="3">
    <source>
        <dbReference type="EMBL" id="RKP00994.1"/>
    </source>
</evidence>
<accession>A0A4P9X702</accession>
<dbReference type="PROSITE" id="PS50003">
    <property type="entry name" value="PH_DOMAIN"/>
    <property type="match status" value="1"/>
</dbReference>
<feature type="domain" description="PH" evidence="2">
    <location>
        <begin position="148"/>
        <end position="181"/>
    </location>
</feature>
<dbReference type="Proteomes" id="UP000274922">
    <property type="component" value="Unassembled WGS sequence"/>
</dbReference>